<dbReference type="RefSeq" id="WP_215607815.1">
    <property type="nucleotide sequence ID" value="NZ_JADOES010000006.1"/>
</dbReference>
<dbReference type="EMBL" id="JADOES010000006">
    <property type="protein sequence ID" value="MBT9314742.1"/>
    <property type="molecule type" value="Genomic_DNA"/>
</dbReference>
<evidence type="ECO:0000313" key="2">
    <source>
        <dbReference type="EMBL" id="MBT9314742.1"/>
    </source>
</evidence>
<feature type="domain" description="Glycosyltransferase 2-like" evidence="1">
    <location>
        <begin position="9"/>
        <end position="167"/>
    </location>
</feature>
<dbReference type="InterPro" id="IPR001173">
    <property type="entry name" value="Glyco_trans_2-like"/>
</dbReference>
<dbReference type="PANTHER" id="PTHR43685:SF2">
    <property type="entry name" value="GLYCOSYLTRANSFERASE 2-LIKE DOMAIN-CONTAINING PROTEIN"/>
    <property type="match status" value="1"/>
</dbReference>
<dbReference type="Pfam" id="PF00535">
    <property type="entry name" value="Glycos_transf_2"/>
    <property type="match status" value="1"/>
</dbReference>
<reference evidence="2" key="1">
    <citation type="submission" date="2020-11" db="EMBL/GenBank/DDBJ databases">
        <authorList>
            <person name="Konstantinou D."/>
            <person name="Gkelis S."/>
            <person name="Popin R."/>
            <person name="Fewer D."/>
            <person name="Sivonen K."/>
        </authorList>
    </citation>
    <scope>NUCLEOTIDE SEQUENCE</scope>
    <source>
        <strain evidence="2">TAU-MAC 1115</strain>
    </source>
</reference>
<comment type="caution">
    <text evidence="2">The sequence shown here is derived from an EMBL/GenBank/DDBJ whole genome shotgun (WGS) entry which is preliminary data.</text>
</comment>
<evidence type="ECO:0000313" key="3">
    <source>
        <dbReference type="Proteomes" id="UP000717364"/>
    </source>
</evidence>
<reference evidence="2" key="2">
    <citation type="journal article" date="2021" name="Mar. Drugs">
        <title>Genome Reduction and Secondary Metabolism of the Marine Sponge-Associated Cyanobacterium Leptothoe.</title>
        <authorList>
            <person name="Konstantinou D."/>
            <person name="Popin R.V."/>
            <person name="Fewer D.P."/>
            <person name="Sivonen K."/>
            <person name="Gkelis S."/>
        </authorList>
    </citation>
    <scope>NUCLEOTIDE SEQUENCE</scope>
    <source>
        <strain evidence="2">TAU-MAC 1115</strain>
    </source>
</reference>
<dbReference type="PANTHER" id="PTHR43685">
    <property type="entry name" value="GLYCOSYLTRANSFERASE"/>
    <property type="match status" value="1"/>
</dbReference>
<dbReference type="AlphaFoldDB" id="A0A947GID4"/>
<dbReference type="Proteomes" id="UP000717364">
    <property type="component" value="Unassembled WGS sequence"/>
</dbReference>
<gene>
    <name evidence="2" type="ORF">IXB50_04825</name>
</gene>
<dbReference type="InterPro" id="IPR050834">
    <property type="entry name" value="Glycosyltransf_2"/>
</dbReference>
<proteinExistence type="predicted"/>
<dbReference type="SUPFAM" id="SSF53448">
    <property type="entry name" value="Nucleotide-diphospho-sugar transferases"/>
    <property type="match status" value="1"/>
</dbReference>
<dbReference type="Gene3D" id="3.90.550.10">
    <property type="entry name" value="Spore Coat Polysaccharide Biosynthesis Protein SpsA, Chain A"/>
    <property type="match status" value="1"/>
</dbReference>
<protein>
    <submittedName>
        <fullName evidence="2">Glycosyltransferase family 2 protein</fullName>
    </submittedName>
</protein>
<evidence type="ECO:0000259" key="1">
    <source>
        <dbReference type="Pfam" id="PF00535"/>
    </source>
</evidence>
<dbReference type="CDD" id="cd00761">
    <property type="entry name" value="Glyco_tranf_GTA_type"/>
    <property type="match status" value="1"/>
</dbReference>
<organism evidence="2 3">
    <name type="scientific">Leptothoe spongobia TAU-MAC 1115</name>
    <dbReference type="NCBI Taxonomy" id="1967444"/>
    <lineage>
        <taxon>Bacteria</taxon>
        <taxon>Bacillati</taxon>
        <taxon>Cyanobacteriota</taxon>
        <taxon>Cyanophyceae</taxon>
        <taxon>Nodosilineales</taxon>
        <taxon>Cymatolegaceae</taxon>
        <taxon>Leptothoe</taxon>
        <taxon>Leptothoe spongobia</taxon>
    </lineage>
</organism>
<accession>A0A947GID4</accession>
<name>A0A947GID4_9CYAN</name>
<sequence length="304" mass="34731">MSNIRPFVSIIIPVYNDRDRLEKCLDILENQTYPKASYEVIVIDNNSTDDIKSAVAKFLQATYTFEGVVGSYSARNKGLSIAKGEILGFTDSDCAPASNWIEKGVEQILKNPDCGLIAGHIEFSFKDPERPNPAELYDSLYFLQQETYIKERHFGATANVFTTRKIFDIVGPFNTALKSGGDRNWGERVYAAGFQQIYATDIVIAHPARSSFQELNKKLRRVYTGGFYINKKSEKPILDLLQEVIYDIKPPARFLFRFLKEQGINGKKDRIGVIFIYMFLKFSKATTELKLYWKEHNKAKLSIE</sequence>
<dbReference type="InterPro" id="IPR029044">
    <property type="entry name" value="Nucleotide-diphossugar_trans"/>
</dbReference>
<keyword evidence="3" id="KW-1185">Reference proteome</keyword>